<dbReference type="GO" id="GO:0030182">
    <property type="term" value="P:neuron differentiation"/>
    <property type="evidence" value="ECO:0007669"/>
    <property type="project" value="TreeGrafter"/>
</dbReference>
<organism evidence="11 12">
    <name type="scientific">Biomphalaria glabrata</name>
    <name type="common">Bloodfluke planorb</name>
    <name type="synonym">Freshwater snail</name>
    <dbReference type="NCBI Taxonomy" id="6526"/>
    <lineage>
        <taxon>Eukaryota</taxon>
        <taxon>Metazoa</taxon>
        <taxon>Spiralia</taxon>
        <taxon>Lophotrochozoa</taxon>
        <taxon>Mollusca</taxon>
        <taxon>Gastropoda</taxon>
        <taxon>Heterobranchia</taxon>
        <taxon>Euthyneura</taxon>
        <taxon>Panpulmonata</taxon>
        <taxon>Hygrophila</taxon>
        <taxon>Lymnaeoidea</taxon>
        <taxon>Planorbidae</taxon>
        <taxon>Biomphalaria</taxon>
    </lineage>
</organism>
<protein>
    <recommendedName>
        <fullName evidence="10">Protein Wnt</fullName>
    </recommendedName>
</protein>
<keyword evidence="6 10" id="KW-0879">Wnt signaling pathway</keyword>
<dbReference type="SMART" id="SM00097">
    <property type="entry name" value="WNT1"/>
    <property type="match status" value="1"/>
</dbReference>
<accession>A0A2C9JK27</accession>
<keyword evidence="5" id="KW-0272">Extracellular matrix</keyword>
<name>A0A2C9JK27_BIOGL</name>
<proteinExistence type="inferred from homology"/>
<keyword evidence="9" id="KW-0449">Lipoprotein</keyword>
<dbReference type="AlphaFoldDB" id="A0A2C9JK27"/>
<reference evidence="11" key="1">
    <citation type="submission" date="2020-05" db="UniProtKB">
        <authorList>
            <consortium name="EnsemblMetazoa"/>
        </authorList>
    </citation>
    <scope>IDENTIFICATION</scope>
    <source>
        <strain evidence="11">BB02</strain>
    </source>
</reference>
<evidence type="ECO:0000256" key="6">
    <source>
        <dbReference type="ARBA" id="ARBA00022687"/>
    </source>
</evidence>
<dbReference type="Pfam" id="PF00110">
    <property type="entry name" value="wnt"/>
    <property type="match status" value="1"/>
</dbReference>
<comment type="similarity">
    <text evidence="2 10">Belongs to the Wnt family.</text>
</comment>
<dbReference type="GO" id="GO:0005125">
    <property type="term" value="F:cytokine activity"/>
    <property type="evidence" value="ECO:0007669"/>
    <property type="project" value="TreeGrafter"/>
</dbReference>
<keyword evidence="8" id="KW-0325">Glycoprotein</keyword>
<dbReference type="GO" id="GO:0060070">
    <property type="term" value="P:canonical Wnt signaling pathway"/>
    <property type="evidence" value="ECO:0007669"/>
    <property type="project" value="TreeGrafter"/>
</dbReference>
<dbReference type="InterPro" id="IPR009143">
    <property type="entry name" value="Wnt6"/>
</dbReference>
<dbReference type="Gene3D" id="3.30.2460.20">
    <property type="match status" value="1"/>
</dbReference>
<dbReference type="FunFam" id="3.30.2460.20:FF:000001">
    <property type="entry name" value="Wnt homolog"/>
    <property type="match status" value="1"/>
</dbReference>
<dbReference type="VEuPathDB" id="VectorBase:BGLAX_029155"/>
<evidence type="ECO:0000256" key="10">
    <source>
        <dbReference type="RuleBase" id="RU003500"/>
    </source>
</evidence>
<dbReference type="GO" id="GO:0045165">
    <property type="term" value="P:cell fate commitment"/>
    <property type="evidence" value="ECO:0007669"/>
    <property type="project" value="TreeGrafter"/>
</dbReference>
<gene>
    <name evidence="11" type="primary">106057250</name>
</gene>
<dbReference type="CDD" id="cd19338">
    <property type="entry name" value="Wnt_Wnt6"/>
    <property type="match status" value="1"/>
</dbReference>
<dbReference type="InterPro" id="IPR005817">
    <property type="entry name" value="Wnt"/>
</dbReference>
<evidence type="ECO:0000256" key="4">
    <source>
        <dbReference type="ARBA" id="ARBA00022525"/>
    </source>
</evidence>
<dbReference type="PANTHER" id="PTHR12027:SF72">
    <property type="entry name" value="PROTEIN WNT-6"/>
    <property type="match status" value="1"/>
</dbReference>
<dbReference type="PRINTS" id="PR01349">
    <property type="entry name" value="WNTPROTEIN"/>
</dbReference>
<dbReference type="STRING" id="6526.A0A2C9JK27"/>
<evidence type="ECO:0000256" key="5">
    <source>
        <dbReference type="ARBA" id="ARBA00022530"/>
    </source>
</evidence>
<dbReference type="InterPro" id="IPR018161">
    <property type="entry name" value="Wnt_CS"/>
</dbReference>
<dbReference type="OrthoDB" id="5945655at2759"/>
<dbReference type="EnsemblMetazoa" id="BGLB003628-RB">
    <property type="protein sequence ID" value="BGLB003628-PB"/>
    <property type="gene ID" value="BGLB003628"/>
</dbReference>
<comment type="function">
    <text evidence="10">Ligand for members of the frizzled family of seven transmembrane receptors.</text>
</comment>
<dbReference type="GO" id="GO:0005109">
    <property type="term" value="F:frizzled binding"/>
    <property type="evidence" value="ECO:0007669"/>
    <property type="project" value="TreeGrafter"/>
</dbReference>
<evidence type="ECO:0000256" key="3">
    <source>
        <dbReference type="ARBA" id="ARBA00022473"/>
    </source>
</evidence>
<dbReference type="InterPro" id="IPR043158">
    <property type="entry name" value="Wnt_C"/>
</dbReference>
<evidence type="ECO:0000313" key="11">
    <source>
        <dbReference type="EnsemblMetazoa" id="BGLB003628-PB"/>
    </source>
</evidence>
<keyword evidence="7" id="KW-1015">Disulfide bond</keyword>
<evidence type="ECO:0000256" key="8">
    <source>
        <dbReference type="ARBA" id="ARBA00023180"/>
    </source>
</evidence>
<keyword evidence="4" id="KW-0964">Secreted</keyword>
<evidence type="ECO:0000313" key="12">
    <source>
        <dbReference type="Proteomes" id="UP000076420"/>
    </source>
</evidence>
<evidence type="ECO:0000256" key="7">
    <source>
        <dbReference type="ARBA" id="ARBA00023157"/>
    </source>
</evidence>
<evidence type="ECO:0000256" key="2">
    <source>
        <dbReference type="ARBA" id="ARBA00005683"/>
    </source>
</evidence>
<dbReference type="Proteomes" id="UP000076420">
    <property type="component" value="Unassembled WGS sequence"/>
</dbReference>
<dbReference type="PROSITE" id="PS00246">
    <property type="entry name" value="WNT1"/>
    <property type="match status" value="1"/>
</dbReference>
<comment type="subcellular location">
    <subcellularLocation>
        <location evidence="1 10">Secreted</location>
        <location evidence="1 10">Extracellular space</location>
        <location evidence="1 10">Extracellular matrix</location>
    </subcellularLocation>
</comment>
<sequence length="404" mass="45027">MSRHLRRRVQCLKKRCFSLTVIRSLCPSLTVIRSLCPSLTVIRSLCLSLKVIWSLCPSLTVIRSLCSSLTVIRSLCPSLTVIRSLCLSLTVIRSLCPSLTVIWSLCPSLTVIRSLCLSLKVIWSLCPSLTVIRSLPTSSLTARLFSTGSALTDFLSYFSDIREAAFVYASTAAGVVYAVTNACSTGLLHQCTCDHSVRDRSTDGEWEWGGCGDNVEYGYRKSREFMDARKRKQRGDFTAMIQLHNNEAGRLAVKNYMRKECKCHGLSGSCALKTCWRKMPPFRDVGNRLKERFDGAIKVIISNDGNSIIPDGKDLKSPSKLDLVYSDTSPDFCKKNKKLGSLGTKGRECDPESPGVGGCDLLCCNRGYSKEQVTVMEYCKCRFHWCCEVICDTCEVTKILNRCK</sequence>
<keyword evidence="3 10" id="KW-0217">Developmental protein</keyword>
<dbReference type="VEuPathDB" id="VectorBase:BGLB003628"/>
<dbReference type="PANTHER" id="PTHR12027">
    <property type="entry name" value="WNT RELATED"/>
    <property type="match status" value="1"/>
</dbReference>
<evidence type="ECO:0000256" key="9">
    <source>
        <dbReference type="ARBA" id="ARBA00023288"/>
    </source>
</evidence>
<evidence type="ECO:0000256" key="1">
    <source>
        <dbReference type="ARBA" id="ARBA00004498"/>
    </source>
</evidence>
<dbReference type="KEGG" id="bgt:106057250"/>
<dbReference type="GO" id="GO:0005615">
    <property type="term" value="C:extracellular space"/>
    <property type="evidence" value="ECO:0007669"/>
    <property type="project" value="TreeGrafter"/>
</dbReference>